<accession>A0AC58UQS3</accession>
<dbReference type="Proteomes" id="UP000790787">
    <property type="component" value="Chromosome 6"/>
</dbReference>
<reference evidence="2" key="2">
    <citation type="submission" date="2025-08" db="UniProtKB">
        <authorList>
            <consortium name="RefSeq"/>
        </authorList>
    </citation>
    <scope>IDENTIFICATION</scope>
    <source>
        <tissue evidence="2">Leaf</tissue>
    </source>
</reference>
<protein>
    <submittedName>
        <fullName evidence="2">Uncharacterized protein LOC142181990</fullName>
    </submittedName>
</protein>
<gene>
    <name evidence="2" type="primary">LOC142181990</name>
</gene>
<name>A0AC58UQS3_TOBAC</name>
<proteinExistence type="predicted"/>
<organism evidence="1 2">
    <name type="scientific">Nicotiana tabacum</name>
    <name type="common">Common tobacco</name>
    <dbReference type="NCBI Taxonomy" id="4097"/>
    <lineage>
        <taxon>Eukaryota</taxon>
        <taxon>Viridiplantae</taxon>
        <taxon>Streptophyta</taxon>
        <taxon>Embryophyta</taxon>
        <taxon>Tracheophyta</taxon>
        <taxon>Spermatophyta</taxon>
        <taxon>Magnoliopsida</taxon>
        <taxon>eudicotyledons</taxon>
        <taxon>Gunneridae</taxon>
        <taxon>Pentapetalae</taxon>
        <taxon>asterids</taxon>
        <taxon>lamiids</taxon>
        <taxon>Solanales</taxon>
        <taxon>Solanaceae</taxon>
        <taxon>Nicotianoideae</taxon>
        <taxon>Nicotianeae</taxon>
        <taxon>Nicotiana</taxon>
    </lineage>
</organism>
<evidence type="ECO:0000313" key="2">
    <source>
        <dbReference type="RefSeq" id="XP_075111845.1"/>
    </source>
</evidence>
<sequence length="160" mass="17762">MIVGFTNKIKAYNSTHAELQALHGCLKLAHDKGLAPLENDSDSTDIIQLLQHNISPAYTNIILKCRYLLKKLGNPVVWHNFREDNKVAHFLCKLGSKQQHLSSITTILHSPPDTVKRVIQNDKNEASITRLVSSSICNTLAVLGNLSIIRTITNSDVMPP</sequence>
<keyword evidence="1" id="KW-1185">Reference proteome</keyword>
<dbReference type="RefSeq" id="XP_075111845.1">
    <property type="nucleotide sequence ID" value="XM_075255744.1"/>
</dbReference>
<reference evidence="1" key="1">
    <citation type="journal article" date="2014" name="Nat. Commun.">
        <title>The tobacco genome sequence and its comparison with those of tomato and potato.</title>
        <authorList>
            <person name="Sierro N."/>
            <person name="Battey J.N."/>
            <person name="Ouadi S."/>
            <person name="Bakaher N."/>
            <person name="Bovet L."/>
            <person name="Willig A."/>
            <person name="Goepfert S."/>
            <person name="Peitsch M.C."/>
            <person name="Ivanov N.V."/>
        </authorList>
    </citation>
    <scope>NUCLEOTIDE SEQUENCE [LARGE SCALE GENOMIC DNA]</scope>
</reference>
<evidence type="ECO:0000313" key="1">
    <source>
        <dbReference type="Proteomes" id="UP000790787"/>
    </source>
</evidence>